<dbReference type="RefSeq" id="WP_101310898.1">
    <property type="nucleotide sequence ID" value="NZ_MVDE01000030.1"/>
</dbReference>
<dbReference type="GO" id="GO:0016987">
    <property type="term" value="F:sigma factor activity"/>
    <property type="evidence" value="ECO:0007669"/>
    <property type="project" value="UniProtKB-KW"/>
</dbReference>
<dbReference type="InterPro" id="IPR039425">
    <property type="entry name" value="RNA_pol_sigma-70-like"/>
</dbReference>
<evidence type="ECO:0000259" key="6">
    <source>
        <dbReference type="Pfam" id="PF08281"/>
    </source>
</evidence>
<dbReference type="PANTHER" id="PTHR43133:SF46">
    <property type="entry name" value="RNA POLYMERASE SIGMA-70 FACTOR ECF SUBFAMILY"/>
    <property type="match status" value="1"/>
</dbReference>
<sequence>MPEPKDILTELLRTGSRKSYEAFFKKYYQDLFLWANSILKDSEAAEDIVQDFFVDFWEKKRFKSVTTNLQAYIFRSVRNLCLNYIKREQKLIHDIDHLEKEEVAPMANIDTIENSQLIYSAINELPEKCREVFMLCCVNGYTYNEAAEELGVTINTVRTHMVRAFKFLREKLQSPHLFYLLFFHK</sequence>
<keyword evidence="8" id="KW-1185">Reference proteome</keyword>
<dbReference type="InterPro" id="IPR013324">
    <property type="entry name" value="RNA_pol_sigma_r3/r4-like"/>
</dbReference>
<evidence type="ECO:0000313" key="8">
    <source>
        <dbReference type="Proteomes" id="UP000233618"/>
    </source>
</evidence>
<proteinExistence type="inferred from homology"/>
<dbReference type="SUPFAM" id="SSF88946">
    <property type="entry name" value="Sigma2 domain of RNA polymerase sigma factors"/>
    <property type="match status" value="1"/>
</dbReference>
<dbReference type="AlphaFoldDB" id="A0A2N3HYY4"/>
<evidence type="ECO:0000256" key="1">
    <source>
        <dbReference type="ARBA" id="ARBA00010641"/>
    </source>
</evidence>
<evidence type="ECO:0008006" key="9">
    <source>
        <dbReference type="Google" id="ProtNLM"/>
    </source>
</evidence>
<dbReference type="InterPro" id="IPR014327">
    <property type="entry name" value="RNA_pol_sigma70_bacteroid"/>
</dbReference>
<keyword evidence="4" id="KW-0804">Transcription</keyword>
<evidence type="ECO:0000259" key="5">
    <source>
        <dbReference type="Pfam" id="PF04542"/>
    </source>
</evidence>
<dbReference type="EMBL" id="MVDE01000030">
    <property type="protein sequence ID" value="PKQ63262.1"/>
    <property type="molecule type" value="Genomic_DNA"/>
</dbReference>
<dbReference type="InterPro" id="IPR013249">
    <property type="entry name" value="RNA_pol_sigma70_r4_t2"/>
</dbReference>
<evidence type="ECO:0000313" key="7">
    <source>
        <dbReference type="EMBL" id="PKQ63262.1"/>
    </source>
</evidence>
<keyword evidence="2" id="KW-0805">Transcription regulation</keyword>
<dbReference type="GO" id="GO:0006352">
    <property type="term" value="P:DNA-templated transcription initiation"/>
    <property type="evidence" value="ECO:0007669"/>
    <property type="project" value="InterPro"/>
</dbReference>
<dbReference type="InterPro" id="IPR007627">
    <property type="entry name" value="RNA_pol_sigma70_r2"/>
</dbReference>
<accession>A0A2N3HYY4</accession>
<dbReference type="SUPFAM" id="SSF88659">
    <property type="entry name" value="Sigma3 and sigma4 domains of RNA polymerase sigma factors"/>
    <property type="match status" value="1"/>
</dbReference>
<protein>
    <recommendedName>
        <fullName evidence="9">RNA polymerase sigma-70 factor</fullName>
    </recommendedName>
</protein>
<dbReference type="NCBIfam" id="TIGR02985">
    <property type="entry name" value="Sig70_bacteroi1"/>
    <property type="match status" value="1"/>
</dbReference>
<keyword evidence="3" id="KW-0731">Sigma factor</keyword>
<dbReference type="Proteomes" id="UP000233618">
    <property type="component" value="Unassembled WGS sequence"/>
</dbReference>
<dbReference type="Pfam" id="PF08281">
    <property type="entry name" value="Sigma70_r4_2"/>
    <property type="match status" value="1"/>
</dbReference>
<evidence type="ECO:0000256" key="4">
    <source>
        <dbReference type="ARBA" id="ARBA00023163"/>
    </source>
</evidence>
<gene>
    <name evidence="7" type="ORF">BZG01_16200</name>
</gene>
<feature type="domain" description="RNA polymerase sigma factor 70 region 4 type 2" evidence="6">
    <location>
        <begin position="116"/>
        <end position="168"/>
    </location>
</feature>
<dbReference type="GO" id="GO:0003677">
    <property type="term" value="F:DNA binding"/>
    <property type="evidence" value="ECO:0007669"/>
    <property type="project" value="InterPro"/>
</dbReference>
<dbReference type="Gene3D" id="1.10.10.10">
    <property type="entry name" value="Winged helix-like DNA-binding domain superfamily/Winged helix DNA-binding domain"/>
    <property type="match status" value="1"/>
</dbReference>
<dbReference type="NCBIfam" id="TIGR02937">
    <property type="entry name" value="sigma70-ECF"/>
    <property type="match status" value="1"/>
</dbReference>
<comment type="caution">
    <text evidence="7">The sequence shown here is derived from an EMBL/GenBank/DDBJ whole genome shotgun (WGS) entry which is preliminary data.</text>
</comment>
<reference evidence="7 8" key="1">
    <citation type="journal article" date="2017" name="Front. Microbiol.">
        <title>Labilibaculum manganireducens gen. nov., sp. nov. and Labilibaculum filiforme sp. nov., Novel Bacteroidetes Isolated from Subsurface Sediments of the Baltic Sea.</title>
        <authorList>
            <person name="Vandieken V."/>
            <person name="Marshall I.P."/>
            <person name="Niemann H."/>
            <person name="Engelen B."/>
            <person name="Cypionka H."/>
        </authorList>
    </citation>
    <scope>NUCLEOTIDE SEQUENCE [LARGE SCALE GENOMIC DNA]</scope>
    <source>
        <strain evidence="7 8">59.10-2M</strain>
    </source>
</reference>
<dbReference type="InterPro" id="IPR013325">
    <property type="entry name" value="RNA_pol_sigma_r2"/>
</dbReference>
<dbReference type="PANTHER" id="PTHR43133">
    <property type="entry name" value="RNA POLYMERASE ECF-TYPE SIGMA FACTO"/>
    <property type="match status" value="1"/>
</dbReference>
<evidence type="ECO:0000256" key="3">
    <source>
        <dbReference type="ARBA" id="ARBA00023082"/>
    </source>
</evidence>
<comment type="similarity">
    <text evidence="1">Belongs to the sigma-70 factor family. ECF subfamily.</text>
</comment>
<dbReference type="Gene3D" id="1.10.1740.10">
    <property type="match status" value="1"/>
</dbReference>
<dbReference type="InterPro" id="IPR014284">
    <property type="entry name" value="RNA_pol_sigma-70_dom"/>
</dbReference>
<name>A0A2N3HYY4_9BACT</name>
<dbReference type="InterPro" id="IPR036388">
    <property type="entry name" value="WH-like_DNA-bd_sf"/>
</dbReference>
<evidence type="ECO:0000256" key="2">
    <source>
        <dbReference type="ARBA" id="ARBA00023015"/>
    </source>
</evidence>
<dbReference type="CDD" id="cd06171">
    <property type="entry name" value="Sigma70_r4"/>
    <property type="match status" value="1"/>
</dbReference>
<feature type="domain" description="RNA polymerase sigma-70 region 2" evidence="5">
    <location>
        <begin position="24"/>
        <end position="90"/>
    </location>
</feature>
<organism evidence="7 8">
    <name type="scientific">Labilibaculum manganireducens</name>
    <dbReference type="NCBI Taxonomy" id="1940525"/>
    <lineage>
        <taxon>Bacteria</taxon>
        <taxon>Pseudomonadati</taxon>
        <taxon>Bacteroidota</taxon>
        <taxon>Bacteroidia</taxon>
        <taxon>Marinilabiliales</taxon>
        <taxon>Marinifilaceae</taxon>
        <taxon>Labilibaculum</taxon>
    </lineage>
</organism>
<dbReference type="Pfam" id="PF04542">
    <property type="entry name" value="Sigma70_r2"/>
    <property type="match status" value="1"/>
</dbReference>